<dbReference type="Pfam" id="PF13464">
    <property type="entry name" value="RodZ_C"/>
    <property type="match status" value="1"/>
</dbReference>
<name>A0A2S7VVT2_PHOAN</name>
<evidence type="ECO:0000259" key="3">
    <source>
        <dbReference type="PROSITE" id="PS50943"/>
    </source>
</evidence>
<dbReference type="RefSeq" id="WP_105059617.1">
    <property type="nucleotide sequence ID" value="NZ_MSCJ01000001.1"/>
</dbReference>
<protein>
    <submittedName>
        <fullName evidence="4">XRE family transcriptional regulator</fullName>
    </submittedName>
</protein>
<dbReference type="PROSITE" id="PS50943">
    <property type="entry name" value="HTH_CROC1"/>
    <property type="match status" value="1"/>
</dbReference>
<dbReference type="Gene3D" id="1.10.260.40">
    <property type="entry name" value="lambda repressor-like DNA-binding domains"/>
    <property type="match status" value="1"/>
</dbReference>
<dbReference type="Pfam" id="PF13413">
    <property type="entry name" value="HTH_25"/>
    <property type="match status" value="1"/>
</dbReference>
<gene>
    <name evidence="4" type="ORF">BTO08_01645</name>
</gene>
<feature type="compositionally biased region" description="Low complexity" evidence="1">
    <location>
        <begin position="203"/>
        <end position="248"/>
    </location>
</feature>
<evidence type="ECO:0000256" key="2">
    <source>
        <dbReference type="SAM" id="Phobius"/>
    </source>
</evidence>
<dbReference type="PANTHER" id="PTHR34475:SF1">
    <property type="entry name" value="CYTOSKELETON PROTEIN RODZ"/>
    <property type="match status" value="1"/>
</dbReference>
<evidence type="ECO:0000313" key="4">
    <source>
        <dbReference type="EMBL" id="PQJ66212.1"/>
    </source>
</evidence>
<evidence type="ECO:0000313" key="5">
    <source>
        <dbReference type="Proteomes" id="UP000238730"/>
    </source>
</evidence>
<dbReference type="AlphaFoldDB" id="A0A2S7VVT2"/>
<sequence>MNTENNEEQKITEGTLLPGDVLRQAREQLGYSQKDIANRLRLRLSVIDNIENNRFDQAQLATFTRGYVRSYAKYVGLEEEAVLALLDKCGHTKPKAQEMQSFSRRTKREAHDSRIMGLTWILAAVFVGVTAVWWWQNIHLEQAPVATTTTADQTVAHEKQEQGSDETIVTTLNGDDASISATQPATVDTDVDHSAPTSTEQKNAASTTSADAATDSSPTSVSTAATGTTAEASTTPAENAATASTSVSTATDATANASTTANTTPVVDATAPQLQLKFSADCWIDVRDATGKRLESGIKKAGQVLDLEGKAPFRVRLGAPSAVKINIKGQPFDLSRYPASKPVTLKLPQ</sequence>
<feature type="transmembrane region" description="Helical" evidence="2">
    <location>
        <begin position="115"/>
        <end position="135"/>
    </location>
</feature>
<organism evidence="4 5">
    <name type="scientific">Photobacterium angustum</name>
    <dbReference type="NCBI Taxonomy" id="661"/>
    <lineage>
        <taxon>Bacteria</taxon>
        <taxon>Pseudomonadati</taxon>
        <taxon>Pseudomonadota</taxon>
        <taxon>Gammaproteobacteria</taxon>
        <taxon>Vibrionales</taxon>
        <taxon>Vibrionaceae</taxon>
        <taxon>Photobacterium</taxon>
    </lineage>
</organism>
<dbReference type="SUPFAM" id="SSF47413">
    <property type="entry name" value="lambda repressor-like DNA-binding domains"/>
    <property type="match status" value="1"/>
</dbReference>
<evidence type="ECO:0000256" key="1">
    <source>
        <dbReference type="SAM" id="MobiDB-lite"/>
    </source>
</evidence>
<dbReference type="PANTHER" id="PTHR34475">
    <property type="match status" value="1"/>
</dbReference>
<dbReference type="InterPro" id="IPR001387">
    <property type="entry name" value="Cro/C1-type_HTH"/>
</dbReference>
<dbReference type="NCBIfam" id="NF008109">
    <property type="entry name" value="PRK10856.1"/>
    <property type="match status" value="1"/>
</dbReference>
<proteinExistence type="predicted"/>
<dbReference type="InterPro" id="IPR010982">
    <property type="entry name" value="Lambda_DNA-bd_dom_sf"/>
</dbReference>
<dbReference type="OrthoDB" id="9790252at2"/>
<comment type="caution">
    <text evidence="4">The sequence shown here is derived from an EMBL/GenBank/DDBJ whole genome shotgun (WGS) entry which is preliminary data.</text>
</comment>
<dbReference type="SMART" id="SM00530">
    <property type="entry name" value="HTH_XRE"/>
    <property type="match status" value="1"/>
</dbReference>
<dbReference type="InterPro" id="IPR050400">
    <property type="entry name" value="Bact_Cytoskel_RodZ"/>
</dbReference>
<feature type="region of interest" description="Disordered" evidence="1">
    <location>
        <begin position="178"/>
        <end position="248"/>
    </location>
</feature>
<dbReference type="GO" id="GO:0003677">
    <property type="term" value="F:DNA binding"/>
    <property type="evidence" value="ECO:0007669"/>
    <property type="project" value="InterPro"/>
</dbReference>
<keyword evidence="2" id="KW-0472">Membrane</keyword>
<dbReference type="Proteomes" id="UP000238730">
    <property type="component" value="Unassembled WGS sequence"/>
</dbReference>
<reference evidence="4 5" key="1">
    <citation type="submission" date="2016-12" db="EMBL/GenBank/DDBJ databases">
        <title>Diversity of luminous bacteria.</title>
        <authorList>
            <person name="Yoshizawa S."/>
            <person name="Kogure K."/>
        </authorList>
    </citation>
    <scope>NUCLEOTIDE SEQUENCE [LARGE SCALE GENOMIC DNA]</scope>
    <source>
        <strain evidence="4 5">LC1-200</strain>
    </source>
</reference>
<dbReference type="InterPro" id="IPR025194">
    <property type="entry name" value="RodZ-like_C"/>
</dbReference>
<accession>A0A2S7VVT2</accession>
<dbReference type="CDD" id="cd00093">
    <property type="entry name" value="HTH_XRE"/>
    <property type="match status" value="1"/>
</dbReference>
<dbReference type="EMBL" id="MSCJ01000001">
    <property type="protein sequence ID" value="PQJ66212.1"/>
    <property type="molecule type" value="Genomic_DNA"/>
</dbReference>
<feature type="domain" description="HTH cro/C1-type" evidence="3">
    <location>
        <begin position="22"/>
        <end position="54"/>
    </location>
</feature>
<keyword evidence="2" id="KW-1133">Transmembrane helix</keyword>
<keyword evidence="2" id="KW-0812">Transmembrane</keyword>